<name>A0AAI8ZS54_YERFR</name>
<evidence type="ECO:0000313" key="1">
    <source>
        <dbReference type="EMBL" id="CFR04376.1"/>
    </source>
</evidence>
<dbReference type="AlphaFoldDB" id="A0AAI8ZS54"/>
<protein>
    <submittedName>
        <fullName evidence="1">Uncharacterized protein</fullName>
    </submittedName>
</protein>
<gene>
    <name evidence="1" type="ORF">ERS008524_02608</name>
</gene>
<reference evidence="1 2" key="1">
    <citation type="submission" date="2015-03" db="EMBL/GenBank/DDBJ databases">
        <authorList>
            <consortium name="Pathogen Informatics"/>
            <person name="Murphy D."/>
        </authorList>
    </citation>
    <scope>NUCLEOTIDE SEQUENCE [LARGE SCALE GENOMIC DNA]</scope>
    <source>
        <strain evidence="1 2">3400/83</strain>
    </source>
</reference>
<comment type="caution">
    <text evidence="1">The sequence shown here is derived from an EMBL/GenBank/DDBJ whole genome shotgun (WGS) entry which is preliminary data.</text>
</comment>
<dbReference type="RefSeq" id="WP_050079862.1">
    <property type="nucleotide sequence ID" value="NZ_CABMMF010000016.1"/>
</dbReference>
<dbReference type="Proteomes" id="UP000046784">
    <property type="component" value="Unassembled WGS sequence"/>
</dbReference>
<proteinExistence type="predicted"/>
<evidence type="ECO:0000313" key="2">
    <source>
        <dbReference type="Proteomes" id="UP000046784"/>
    </source>
</evidence>
<organism evidence="1 2">
    <name type="scientific">Yersinia frederiksenii</name>
    <dbReference type="NCBI Taxonomy" id="29484"/>
    <lineage>
        <taxon>Bacteria</taxon>
        <taxon>Pseudomonadati</taxon>
        <taxon>Pseudomonadota</taxon>
        <taxon>Gammaproteobacteria</taxon>
        <taxon>Enterobacterales</taxon>
        <taxon>Yersiniaceae</taxon>
        <taxon>Yersinia</taxon>
    </lineage>
</organism>
<sequence>MTEKVEITITITNHNDGAELDMKFNSENVKTPKMLIMSNTFADLIKAGLEAKFNIANDLADYVVEASECNCDED</sequence>
<accession>A0AAI8ZS54</accession>
<dbReference type="EMBL" id="CGCB01000016">
    <property type="protein sequence ID" value="CFR04376.1"/>
    <property type="molecule type" value="Genomic_DNA"/>
</dbReference>